<organism evidence="2">
    <name type="scientific">Crithidia ZM virus</name>
    <dbReference type="NCBI Taxonomy" id="2022116"/>
    <lineage>
        <taxon>Viruses</taxon>
    </lineage>
</organism>
<dbReference type="Pfam" id="PF04196">
    <property type="entry name" value="Bunya_RdRp"/>
    <property type="match status" value="1"/>
</dbReference>
<name>A0A2R2X355_9VIRU</name>
<dbReference type="GO" id="GO:0039694">
    <property type="term" value="P:viral RNA genome replication"/>
    <property type="evidence" value="ECO:0007669"/>
    <property type="project" value="InterPro"/>
</dbReference>
<feature type="domain" description="RdRp catalytic" evidence="1">
    <location>
        <begin position="926"/>
        <end position="1141"/>
    </location>
</feature>
<dbReference type="InterPro" id="IPR007322">
    <property type="entry name" value="RNA_pol_bunyavir"/>
</dbReference>
<keyword evidence="2" id="KW-0696">RNA-directed RNA polymerase</keyword>
<dbReference type="PROSITE" id="PS50525">
    <property type="entry name" value="RDRP_SSRNA_NEG_SEG"/>
    <property type="match status" value="1"/>
</dbReference>
<accession>A0A2R2X355</accession>
<evidence type="ECO:0000259" key="1">
    <source>
        <dbReference type="PROSITE" id="PS50525"/>
    </source>
</evidence>
<dbReference type="GO" id="GO:0003968">
    <property type="term" value="F:RNA-directed RNA polymerase activity"/>
    <property type="evidence" value="ECO:0007669"/>
    <property type="project" value="UniProtKB-KW"/>
</dbReference>
<reference evidence="2" key="1">
    <citation type="journal article" date="2018" name="Proc. Natl. Acad. Sci. U.S.A.">
        <title>Viral discovery and diversity in trypanosomatid protozoa with a focus on relatives of the human parasite Leishmania.</title>
        <authorList>
            <person name="Grybchuk D."/>
            <person name="Akopyants N.S."/>
            <person name="Kostygov A.Y."/>
            <person name="Konovalovas A."/>
            <person name="Lye L.F."/>
            <person name="Dobson D.E."/>
            <person name="Zangger H."/>
            <person name="Fasel N."/>
            <person name="Butenko A."/>
            <person name="Frolov A.O."/>
            <person name="Votypka J."/>
            <person name="d'Avila-Levy C.M."/>
            <person name="Kulich P."/>
            <person name="Moravcova J."/>
            <person name="Plevka P."/>
            <person name="Rogozin I.B."/>
            <person name="Serva S."/>
            <person name="Lukes J."/>
            <person name="Beverley S.M."/>
            <person name="Yurchenko V."/>
        </authorList>
    </citation>
    <scope>NUCLEOTIDE SEQUENCE</scope>
    <source>
        <strain evidence="2">OSUC1</strain>
    </source>
</reference>
<evidence type="ECO:0000313" key="2">
    <source>
        <dbReference type="EMBL" id="ASN64749.1"/>
    </source>
</evidence>
<proteinExistence type="predicted"/>
<sequence>MYRNNPYHREIPVGPFGFSTEKKVLEGMLHFPPKTLAPRAVPDHSFILGMQEMIVTLTPSDSTPLALRRIVPREIPLGQVRTLPHFLICRALWEKENEQNILELPLWSGKLEGVCTPDWFLEAGGSVFVVEVKTYRNDGSSSYEQGITQYTSVLKSCNRPAYNLCLCVGDNSILLSNPLHLHEALVAHLISLCRLGHEIQDQCHRRGWLRDYDYSAGSETIVLPQIRLADNCPEQLVITEAMRTAWKSLPRMMDPERTIIQNIKLVTPLHHTKESDKVAFQSLYASSATPLGENILPTGLLNPEVGSSDFPKDGYTNPILALLVLDFYSKQERLGRNPKHVYLRANLEQSFDAFQEDIKRGLYATYFMKPDIEVFRSYKTRQKQLPTQPLTQVSDRKKVGAVSSATIERTHELLVEDRKARSQRSFKPWAIDIGSWAETLTLDQGKPPLSVKTTTVEGSQVNEFGEQEAWSHHSRFWQRLVEELNIGRYSAKGDWNRFHFQKIDPYDAYLFVHGTGNDSHQFYYLLMRQAEDPIHMGLSLVKIPGTEWWFTQKVQSMNSSKMTQWLNLHERLVSLRYFWHSVFKGSPRSTAHFAASFLIGFDAKQSTIDVLSLFRYLYMEMCKEKTHRNVYKIHSKMPTVLRTPVQCWIVSKYQKMMLGHDSTDGVLVDEEDPSVLDFKSMNSWVDDLPVPSFSTILSLSYMHYVVPHPFSTGLQGRVAIMEKLLREEATLPANRIRIGWSSPPLSALKDHEFSVAFVKSMGAEASKYLLSKYPSFSDFWQETSKKLKALTYSSFSTFKKSTIQNEKGEAVRDFCFETVASLARELGWDVDSESRFSPFDHMNDLVRLSQVDQSVKNVTIFVKDQQTGLREIFVLTMCMRLLVKFMEVVSRVINTCLPNETLSVPSRKEDLIMRHTMNLVEAKGELMRDLNMDEYTITTLRFSSSSDAKSWCQQFCMPTFGCFMEECLSCFGDDSEKLRRIIHHILNLITCKHIHVDRRVKEWFSSHPDIIGTSETFNTLSALFNGKQDGLYPDESIVNLSNMMQGIPHETSSALHASYLMLASSSLKRLMSNLQSSGKLTELVLGKSVVTNMVSSDDSGIMFSIPIAYKRSHVTSAELEIGKVRELLSRAGYNIEECKRYFSAKVSVEKSTIFAETPVYEFNSKFYVGVSVNTAEIKFVCSPMTLGYHTILKERVSEALSSLSGCLREGVRQDQLGVIQYCMRRMHHRFLYFDWWSESTSQQLDGICSPLLGTLPLVREGLVGFFNLQNLCDYLAIINSEKEFRIRQSIQSGDLEKDMAYSLSLKLISRYQRVLGRVLPLHQSMIQQYSVDDESILKYLNREVFEKEMVVMKLMSPGTRIAMAYVDIAKIHMSSCYAATQPCIRRGHRDTKLSLRDAIKEMSTEGQDSVPVAAEKNPVIDVLVRMLNDSVEVPLASEQARFSSHIHMVTDPRNAPRTGDIRLNLVEGWRYGFAGQRLKTLGWCKGIDSRFEPTISNTFTNMGSDLRELERSINSLEMRAMTVHVLCFRPMNSTLTEQYAAFLLSSMSRTKSFMAGNSRFISQPQGETLESINKIASNCMEYLSMEALGWSHKKIRAAMRAKALSKAIESRELLWSRTIRSAEELLLASIDCQANRDIYLPDLDIRGSKRFFLSSTLGYIKSRTHWYVLQMREEKWFLGRLLESPILKVSGFVQEVVGKSSFHVSLSDLKVLTDDPSCLRISSKSWNSESFRNYPAIIMPKRNESTLMSLNYYSIDLDLYESELPFPYNTQLCKQITRMVLGCRSEVNTWKFWRELNSLRPNKHGPGAYALAYKVLEEVMPKWHRVTKPEPEPSKAPDDRGEVADPTDDFMDFFDDIMGAVGDLGDMDDDTPQIEEAGRMFEELYSFDYFGTTDIGTQDEVFASLKTTKVKLASERVAKSIYLSHARVCYMHCATMVSLESGLFGPPEELITILDSASGLNGPVGLETGGLLPMPEESLC</sequence>
<keyword evidence="2" id="KW-0808">Transferase</keyword>
<dbReference type="InterPro" id="IPR007099">
    <property type="entry name" value="RNA-dir_pol_NSvirus"/>
</dbReference>
<dbReference type="EMBL" id="KX373293">
    <property type="protein sequence ID" value="ASN64749.1"/>
    <property type="molecule type" value="Genomic_RNA"/>
</dbReference>
<protein>
    <submittedName>
        <fullName evidence="2">RNA-dependent RNA polymerase</fullName>
    </submittedName>
</protein>
<keyword evidence="2" id="KW-0548">Nucleotidyltransferase</keyword>
<dbReference type="GO" id="GO:0006351">
    <property type="term" value="P:DNA-templated transcription"/>
    <property type="evidence" value="ECO:0007669"/>
    <property type="project" value="InterPro"/>
</dbReference>